<dbReference type="InterPro" id="IPR051393">
    <property type="entry name" value="ABC_transporter_permease"/>
</dbReference>
<feature type="transmembrane region" description="Helical" evidence="7">
    <location>
        <begin position="228"/>
        <end position="248"/>
    </location>
</feature>
<dbReference type="PROSITE" id="PS50928">
    <property type="entry name" value="ABC_TM1"/>
    <property type="match status" value="1"/>
</dbReference>
<feature type="transmembrane region" description="Helical" evidence="7">
    <location>
        <begin position="87"/>
        <end position="114"/>
    </location>
</feature>
<keyword evidence="2 7" id="KW-0813">Transport</keyword>
<protein>
    <submittedName>
        <fullName evidence="10">ABC transporter permease subunit</fullName>
    </submittedName>
</protein>
<gene>
    <name evidence="10" type="ORF">GC722_01420</name>
</gene>
<reference evidence="10 11" key="1">
    <citation type="submission" date="2019-12" db="EMBL/GenBank/DDBJ databases">
        <title>Auraticoccus cholistani sp. nov., an actinomycete isolated from soil of Cholistan desert.</title>
        <authorList>
            <person name="Cheema M.T."/>
        </authorList>
    </citation>
    <scope>NUCLEOTIDE SEQUENCE [LARGE SCALE GENOMIC DNA]</scope>
    <source>
        <strain evidence="10 11">F435</strain>
    </source>
</reference>
<evidence type="ECO:0000256" key="3">
    <source>
        <dbReference type="ARBA" id="ARBA00022475"/>
    </source>
</evidence>
<comment type="similarity">
    <text evidence="7">Belongs to the binding-protein-dependent transport system permease family.</text>
</comment>
<keyword evidence="3" id="KW-1003">Cell membrane</keyword>
<organism evidence="10 11">
    <name type="scientific">Auraticoccus cholistanensis</name>
    <dbReference type="NCBI Taxonomy" id="2656650"/>
    <lineage>
        <taxon>Bacteria</taxon>
        <taxon>Bacillati</taxon>
        <taxon>Actinomycetota</taxon>
        <taxon>Actinomycetes</taxon>
        <taxon>Propionibacteriales</taxon>
        <taxon>Propionibacteriaceae</taxon>
        <taxon>Auraticoccus</taxon>
    </lineage>
</organism>
<evidence type="ECO:0000256" key="2">
    <source>
        <dbReference type="ARBA" id="ARBA00022448"/>
    </source>
</evidence>
<evidence type="ECO:0000256" key="4">
    <source>
        <dbReference type="ARBA" id="ARBA00022692"/>
    </source>
</evidence>
<keyword evidence="4 7" id="KW-0812">Transmembrane</keyword>
<keyword evidence="5 7" id="KW-1133">Transmembrane helix</keyword>
<dbReference type="SUPFAM" id="SSF161098">
    <property type="entry name" value="MetI-like"/>
    <property type="match status" value="1"/>
</dbReference>
<proteinExistence type="inferred from homology"/>
<evidence type="ECO:0000256" key="6">
    <source>
        <dbReference type="ARBA" id="ARBA00023136"/>
    </source>
</evidence>
<evidence type="ECO:0000256" key="7">
    <source>
        <dbReference type="RuleBase" id="RU363032"/>
    </source>
</evidence>
<dbReference type="AlphaFoldDB" id="A0A6A9UZZ5"/>
<name>A0A6A9UZZ5_9ACTN</name>
<feature type="transmembrane region" description="Helical" evidence="7">
    <location>
        <begin position="32"/>
        <end position="54"/>
    </location>
</feature>
<evidence type="ECO:0000313" key="11">
    <source>
        <dbReference type="Proteomes" id="UP000435304"/>
    </source>
</evidence>
<evidence type="ECO:0000256" key="5">
    <source>
        <dbReference type="ARBA" id="ARBA00022989"/>
    </source>
</evidence>
<dbReference type="InterPro" id="IPR035906">
    <property type="entry name" value="MetI-like_sf"/>
</dbReference>
<feature type="transmembrane region" description="Helical" evidence="7">
    <location>
        <begin position="126"/>
        <end position="147"/>
    </location>
</feature>
<feature type="domain" description="ABC transmembrane type-1" evidence="9">
    <location>
        <begin position="88"/>
        <end position="310"/>
    </location>
</feature>
<feature type="region of interest" description="Disordered" evidence="8">
    <location>
        <begin position="1"/>
        <end position="21"/>
    </location>
</feature>
<accession>A0A6A9UZZ5</accession>
<evidence type="ECO:0000256" key="8">
    <source>
        <dbReference type="SAM" id="MobiDB-lite"/>
    </source>
</evidence>
<feature type="compositionally biased region" description="Low complexity" evidence="8">
    <location>
        <begin position="8"/>
        <end position="17"/>
    </location>
</feature>
<dbReference type="InterPro" id="IPR000515">
    <property type="entry name" value="MetI-like"/>
</dbReference>
<evidence type="ECO:0000259" key="9">
    <source>
        <dbReference type="PROSITE" id="PS50928"/>
    </source>
</evidence>
<evidence type="ECO:0000313" key="10">
    <source>
        <dbReference type="EMBL" id="MVA74699.1"/>
    </source>
</evidence>
<feature type="transmembrane region" description="Helical" evidence="7">
    <location>
        <begin position="289"/>
        <end position="314"/>
    </location>
</feature>
<dbReference type="CDD" id="cd06261">
    <property type="entry name" value="TM_PBP2"/>
    <property type="match status" value="1"/>
</dbReference>
<dbReference type="Pfam" id="PF00528">
    <property type="entry name" value="BPD_transp_1"/>
    <property type="match status" value="1"/>
</dbReference>
<dbReference type="PANTHER" id="PTHR30193:SF37">
    <property type="entry name" value="INNER MEMBRANE ABC TRANSPORTER PERMEASE PROTEIN YCJO"/>
    <property type="match status" value="1"/>
</dbReference>
<evidence type="ECO:0000256" key="1">
    <source>
        <dbReference type="ARBA" id="ARBA00004651"/>
    </source>
</evidence>
<sequence>MTSRTGARRGAPSTTPAPRRRRGGVLRHWREYLAIAPFYVLFLAFGLVPLLYAVQLSTISWDGLADPVFVGLDQFRRVLFGGEFGVALVNTVVIFFMGQVPVVIGALVAAVLLSRRGLRGAGVYQTLFFLPQVTSVVAIAVVFQSLFSQSYGIVNRLLSMVGIGPVPWLESAWGVKVVIALMIIWQTTGYFMVIFLAGLAAIDPALYEAATLDGAGGVQRFFHITLPMLRPTIIFVLVTGTISGFQLFTQPQVLLNGGTGPFDSGLTMMYLQVRYLGSSGSGTAVFPDLGYAAAIGWAIFVVLVVLAAVNAAVLRRNRRL</sequence>
<dbReference type="GO" id="GO:0055085">
    <property type="term" value="P:transmembrane transport"/>
    <property type="evidence" value="ECO:0007669"/>
    <property type="project" value="InterPro"/>
</dbReference>
<dbReference type="GO" id="GO:0005886">
    <property type="term" value="C:plasma membrane"/>
    <property type="evidence" value="ECO:0007669"/>
    <property type="project" value="UniProtKB-SubCell"/>
</dbReference>
<keyword evidence="11" id="KW-1185">Reference proteome</keyword>
<keyword evidence="6 7" id="KW-0472">Membrane</keyword>
<feature type="transmembrane region" description="Helical" evidence="7">
    <location>
        <begin position="177"/>
        <end position="202"/>
    </location>
</feature>
<comment type="caution">
    <text evidence="10">The sequence shown here is derived from an EMBL/GenBank/DDBJ whole genome shotgun (WGS) entry which is preliminary data.</text>
</comment>
<dbReference type="Proteomes" id="UP000435304">
    <property type="component" value="Unassembled WGS sequence"/>
</dbReference>
<dbReference type="PANTHER" id="PTHR30193">
    <property type="entry name" value="ABC TRANSPORTER PERMEASE PROTEIN"/>
    <property type="match status" value="1"/>
</dbReference>
<comment type="subcellular location">
    <subcellularLocation>
        <location evidence="1 7">Cell membrane</location>
        <topology evidence="1 7">Multi-pass membrane protein</topology>
    </subcellularLocation>
</comment>
<dbReference type="EMBL" id="WPCU01000003">
    <property type="protein sequence ID" value="MVA74699.1"/>
    <property type="molecule type" value="Genomic_DNA"/>
</dbReference>
<dbReference type="Gene3D" id="1.10.3720.10">
    <property type="entry name" value="MetI-like"/>
    <property type="match status" value="1"/>
</dbReference>